<dbReference type="STRING" id="1123231.SAMN02745189_01892"/>
<evidence type="ECO:0000259" key="4">
    <source>
        <dbReference type="Pfam" id="PF17853"/>
    </source>
</evidence>
<dbReference type="Pfam" id="PF13556">
    <property type="entry name" value="HTH_30"/>
    <property type="match status" value="1"/>
</dbReference>
<reference evidence="5 6" key="1">
    <citation type="submission" date="2016-11" db="EMBL/GenBank/DDBJ databases">
        <authorList>
            <person name="Jaros S."/>
            <person name="Januszkiewicz K."/>
            <person name="Wedrychowicz H."/>
        </authorList>
    </citation>
    <scope>NUCLEOTIDE SEQUENCE [LARGE SCALE GENOMIC DNA]</scope>
    <source>
        <strain evidence="5 6">DSM 16010</strain>
    </source>
</reference>
<evidence type="ECO:0000313" key="6">
    <source>
        <dbReference type="Proteomes" id="UP000184206"/>
    </source>
</evidence>
<proteinExistence type="inferred from homology"/>
<dbReference type="Pfam" id="PF17853">
    <property type="entry name" value="GGDEF_2"/>
    <property type="match status" value="1"/>
</dbReference>
<organism evidence="5 6">
    <name type="scientific">Lacicoccus alkaliphilus DSM 16010</name>
    <dbReference type="NCBI Taxonomy" id="1123231"/>
    <lineage>
        <taxon>Bacteria</taxon>
        <taxon>Bacillati</taxon>
        <taxon>Bacillota</taxon>
        <taxon>Bacilli</taxon>
        <taxon>Bacillales</taxon>
        <taxon>Salinicoccaceae</taxon>
        <taxon>Lacicoccus</taxon>
    </lineage>
</organism>
<accession>A0A1M7HK11</accession>
<dbReference type="Gene3D" id="1.10.10.2840">
    <property type="entry name" value="PucR C-terminal helix-turn-helix domain"/>
    <property type="match status" value="1"/>
</dbReference>
<protein>
    <submittedName>
        <fullName evidence="5">DNA-binding transcriptional regulator, PucR family</fullName>
    </submittedName>
</protein>
<dbReference type="GO" id="GO:0003677">
    <property type="term" value="F:DNA binding"/>
    <property type="evidence" value="ECO:0007669"/>
    <property type="project" value="UniProtKB-KW"/>
</dbReference>
<name>A0A1M7HK11_9BACL</name>
<keyword evidence="5" id="KW-0238">DNA-binding</keyword>
<comment type="similarity">
    <text evidence="1">Belongs to the CdaR family.</text>
</comment>
<dbReference type="Pfam" id="PF07905">
    <property type="entry name" value="PucR"/>
    <property type="match status" value="1"/>
</dbReference>
<sequence>MQMDINQLREIEVYRKTNVLAGESGLSNEVLNVTITDAPDAFPWYRTGDFIVTTGYPFTSNKDWKEGLWDFLNEVVKRGGAGIGIKMGRYIPYLPDRVIKFADQNHFPILELPGEPSWTDIIVPAITEINKQQKYELEMTHKVYKRFQTLLKNGSSLEELAELLENFMDCPVTIYIRAFNLIVNTSGVELSQGKVEEIISGITAAPDHTARTIYTHREDFTVRWNYNASRLVSTVFVWGLNAPLSAWKKAALEQMAIITSVETERLRTIANTYQHFRNDFLDTLLSEHTLKREVILRRAKEVDWEMKDRYKVVILDCPEDNTNEGDLPESQRKLNILGDFTNELRWLLPKTLTGLDSQNHLILLVTEDVDEGTISKNLKLMAERLKIKIIVGGLGRTSELESLNSSYKEALLALKVAETEAQGAPRKDMQLWMSDFARLDVERILFSEDPRSESEKLVKEYLHKVIEYDEKNGGEILTTLKTFINNNANYDATAKVMFVHKNTVRYRINKIRKLTTLDPDKMKDLMLLQLAVTAHDLG</sequence>
<keyword evidence="6" id="KW-1185">Reference proteome</keyword>
<dbReference type="Proteomes" id="UP000184206">
    <property type="component" value="Unassembled WGS sequence"/>
</dbReference>
<dbReference type="PANTHER" id="PTHR33744:SF15">
    <property type="entry name" value="CARBOHYDRATE DIACID REGULATOR"/>
    <property type="match status" value="1"/>
</dbReference>
<dbReference type="InterPro" id="IPR025736">
    <property type="entry name" value="PucR_C-HTH_dom"/>
</dbReference>
<dbReference type="InterPro" id="IPR041522">
    <property type="entry name" value="CdaR_GGDEF"/>
</dbReference>
<gene>
    <name evidence="5" type="ORF">SAMN02745189_01892</name>
</gene>
<evidence type="ECO:0000259" key="2">
    <source>
        <dbReference type="Pfam" id="PF07905"/>
    </source>
</evidence>
<dbReference type="PANTHER" id="PTHR33744">
    <property type="entry name" value="CARBOHYDRATE DIACID REGULATOR"/>
    <property type="match status" value="1"/>
</dbReference>
<dbReference type="InterPro" id="IPR051448">
    <property type="entry name" value="CdaR-like_regulators"/>
</dbReference>
<dbReference type="EMBL" id="FRCF01000008">
    <property type="protein sequence ID" value="SHM28881.1"/>
    <property type="molecule type" value="Genomic_DNA"/>
</dbReference>
<dbReference type="InterPro" id="IPR042070">
    <property type="entry name" value="PucR_C-HTH_sf"/>
</dbReference>
<feature type="domain" description="CdaR GGDEF-like" evidence="4">
    <location>
        <begin position="293"/>
        <end position="416"/>
    </location>
</feature>
<feature type="domain" description="Purine catabolism PurC-like" evidence="2">
    <location>
        <begin position="12"/>
        <end position="129"/>
    </location>
</feature>
<evidence type="ECO:0000313" key="5">
    <source>
        <dbReference type="EMBL" id="SHM28881.1"/>
    </source>
</evidence>
<dbReference type="InterPro" id="IPR012914">
    <property type="entry name" value="PucR_dom"/>
</dbReference>
<evidence type="ECO:0000256" key="1">
    <source>
        <dbReference type="ARBA" id="ARBA00006754"/>
    </source>
</evidence>
<feature type="domain" description="PucR C-terminal helix-turn-helix" evidence="3">
    <location>
        <begin position="477"/>
        <end position="533"/>
    </location>
</feature>
<evidence type="ECO:0000259" key="3">
    <source>
        <dbReference type="Pfam" id="PF13556"/>
    </source>
</evidence>
<dbReference type="AlphaFoldDB" id="A0A1M7HK11"/>